<keyword evidence="3" id="KW-1185">Reference proteome</keyword>
<accession>M0ALN5</accession>
<name>M0ALN5_9EURY</name>
<proteinExistence type="predicted"/>
<dbReference type="EMBL" id="AOIP01000056">
    <property type="protein sequence ID" value="ELY99620.1"/>
    <property type="molecule type" value="Genomic_DNA"/>
</dbReference>
<sequence>MATGARPEIKPIVEDLLNSAEDLVHVDNVLMDREFNSQHVLEMVSKRGLTYVVPKRMHTSERAQAKRLFKSDTDRYVNDRKLHLGKNKWHKTTHVYRRNENSEHTDRVATAVASVRGLGQPLDLVVAERQVSGGDVRLEVVGIRGSRNREDDVRALEQPGQCDLTPRRVVLVGDLVEEVAVCVEVVAVDRGPRDEADAVLFTDIEDLLAPAIVQVVPVLDGRDLDLLASLVEEFRRDVTDADLVDEPLVFEFGERRDGVLEGRVVVGSVELVEVDGIRLQAIERGEHLIADVVRIAVGDPVAVVVAQQAGLSRDQHVVGVADRLADEPFADGRAVGVGRVDEVDAAVDGVPDDLACGALVVRRADDVFAGDPHRAEPEPVDGRVADLERVALVGDRLVAHTRADSGPPLEEWLARTACRFREHAASGLRARIHKPRSYGPLTREFAAVTVARALADSPQRRFARAADTEPRSPRSSPGACTASTPGSAGRRSRPRRGASRRRRTPLGGRKSTTSDGYSPIDS</sequence>
<gene>
    <name evidence="2" type="ORF">C480_20164</name>
</gene>
<organism evidence="2 3">
    <name type="scientific">Natrialba aegyptia DSM 13077</name>
    <dbReference type="NCBI Taxonomy" id="1227491"/>
    <lineage>
        <taxon>Archaea</taxon>
        <taxon>Methanobacteriati</taxon>
        <taxon>Methanobacteriota</taxon>
        <taxon>Stenosarchaea group</taxon>
        <taxon>Halobacteria</taxon>
        <taxon>Halobacteriales</taxon>
        <taxon>Natrialbaceae</taxon>
        <taxon>Natrialba</taxon>
    </lineage>
</organism>
<evidence type="ECO:0000313" key="2">
    <source>
        <dbReference type="EMBL" id="ELY99620.1"/>
    </source>
</evidence>
<reference evidence="2 3" key="1">
    <citation type="journal article" date="2014" name="PLoS Genet.">
        <title>Phylogenetically driven sequencing of extremely halophilic archaea reveals strategies for static and dynamic osmo-response.</title>
        <authorList>
            <person name="Becker E.A."/>
            <person name="Seitzer P.M."/>
            <person name="Tritt A."/>
            <person name="Larsen D."/>
            <person name="Krusor M."/>
            <person name="Yao A.I."/>
            <person name="Wu D."/>
            <person name="Madern D."/>
            <person name="Eisen J.A."/>
            <person name="Darling A.E."/>
            <person name="Facciotti M.T."/>
        </authorList>
    </citation>
    <scope>NUCLEOTIDE SEQUENCE [LARGE SCALE GENOMIC DNA]</scope>
    <source>
        <strain evidence="2 3">DSM 13077</strain>
    </source>
</reference>
<dbReference type="AlphaFoldDB" id="M0ALN5"/>
<feature type="compositionally biased region" description="Basic residues" evidence="1">
    <location>
        <begin position="490"/>
        <end position="504"/>
    </location>
</feature>
<dbReference type="Proteomes" id="UP000011591">
    <property type="component" value="Unassembled WGS sequence"/>
</dbReference>
<protein>
    <submittedName>
        <fullName evidence="2">Transposase (TCE33)</fullName>
    </submittedName>
</protein>
<evidence type="ECO:0000313" key="3">
    <source>
        <dbReference type="Proteomes" id="UP000011591"/>
    </source>
</evidence>
<feature type="region of interest" description="Disordered" evidence="1">
    <location>
        <begin position="459"/>
        <end position="522"/>
    </location>
</feature>
<evidence type="ECO:0000256" key="1">
    <source>
        <dbReference type="SAM" id="MobiDB-lite"/>
    </source>
</evidence>
<comment type="caution">
    <text evidence="2">The sequence shown here is derived from an EMBL/GenBank/DDBJ whole genome shotgun (WGS) entry which is preliminary data.</text>
</comment>
<feature type="compositionally biased region" description="Polar residues" evidence="1">
    <location>
        <begin position="510"/>
        <end position="522"/>
    </location>
</feature>